<evidence type="ECO:0000313" key="1">
    <source>
        <dbReference type="EMBL" id="KAL1871122.1"/>
    </source>
</evidence>
<sequence length="142" mass="15797">MPPIFGRLLVTPNTVVVGSNSLAIAAACHVSPLVGQNQSRPGRSDQEYMAGHQDENMELRHLMGPSPGLLTRDDQASESCQDEEEWMAMLLRVSQSKIRWGVVKMPPSWAEQFVRRDPAVEHISFGLSEDDVETPVVGHWYA</sequence>
<proteinExistence type="predicted"/>
<evidence type="ECO:0000313" key="2">
    <source>
        <dbReference type="Proteomes" id="UP001583177"/>
    </source>
</evidence>
<accession>A0ABR3X626</accession>
<name>A0ABR3X626_9PEZI</name>
<protein>
    <submittedName>
        <fullName evidence="1">Uncharacterized protein</fullName>
    </submittedName>
</protein>
<dbReference type="Proteomes" id="UP001583177">
    <property type="component" value="Unassembled WGS sequence"/>
</dbReference>
<dbReference type="PROSITE" id="PS51257">
    <property type="entry name" value="PROKAR_LIPOPROTEIN"/>
    <property type="match status" value="1"/>
</dbReference>
<dbReference type="EMBL" id="JAWRVE010000034">
    <property type="protein sequence ID" value="KAL1871122.1"/>
    <property type="molecule type" value="Genomic_DNA"/>
</dbReference>
<reference evidence="1 2" key="1">
    <citation type="journal article" date="2024" name="IMA Fungus">
        <title>IMA Genome - F19 : A genome assembly and annotation guide to empower mycologists, including annotated draft genome sequences of Ceratocystis pirilliformis, Diaporthe australafricana, Fusarium ophioides, Paecilomyces lecythidis, and Sporothrix stenoceras.</title>
        <authorList>
            <person name="Aylward J."/>
            <person name="Wilson A.M."/>
            <person name="Visagie C.M."/>
            <person name="Spraker J."/>
            <person name="Barnes I."/>
            <person name="Buitendag C."/>
            <person name="Ceriani C."/>
            <person name="Del Mar Angel L."/>
            <person name="du Plessis D."/>
            <person name="Fuchs T."/>
            <person name="Gasser K."/>
            <person name="Kramer D."/>
            <person name="Li W."/>
            <person name="Munsamy K."/>
            <person name="Piso A."/>
            <person name="Price J.L."/>
            <person name="Sonnekus B."/>
            <person name="Thomas C."/>
            <person name="van der Nest A."/>
            <person name="van Dijk A."/>
            <person name="van Heerden A."/>
            <person name="van Vuuren N."/>
            <person name="Yilmaz N."/>
            <person name="Duong T.A."/>
            <person name="van der Merwe N.A."/>
            <person name="Wingfield M.J."/>
            <person name="Wingfield B.D."/>
        </authorList>
    </citation>
    <scope>NUCLEOTIDE SEQUENCE [LARGE SCALE GENOMIC DNA]</scope>
    <source>
        <strain evidence="1 2">CMW 18300</strain>
    </source>
</reference>
<keyword evidence="2" id="KW-1185">Reference proteome</keyword>
<gene>
    <name evidence="1" type="ORF">Daus18300_004867</name>
</gene>
<organism evidence="1 2">
    <name type="scientific">Diaporthe australafricana</name>
    <dbReference type="NCBI Taxonomy" id="127596"/>
    <lineage>
        <taxon>Eukaryota</taxon>
        <taxon>Fungi</taxon>
        <taxon>Dikarya</taxon>
        <taxon>Ascomycota</taxon>
        <taxon>Pezizomycotina</taxon>
        <taxon>Sordariomycetes</taxon>
        <taxon>Sordariomycetidae</taxon>
        <taxon>Diaporthales</taxon>
        <taxon>Diaporthaceae</taxon>
        <taxon>Diaporthe</taxon>
    </lineage>
</organism>
<comment type="caution">
    <text evidence="1">The sequence shown here is derived from an EMBL/GenBank/DDBJ whole genome shotgun (WGS) entry which is preliminary data.</text>
</comment>